<gene>
    <name evidence="1" type="ORF">GSPATT00017849001</name>
</gene>
<sequence>MYICINLHQVYSLSFRQISQLEIPNLSKSVILANGTFLEIELSRLIESQEVSNTLYIGLYNNKSQKAYFDIIILQKILITISSTDQLIHFRLIFTIYQMNHQIMGILKGIKQQLLLLELLQGFYCQLLVLQVFGKLKNLQANNRLFVQVE</sequence>
<accession>A0DKF3</accession>
<dbReference type="EMBL" id="CT868474">
    <property type="protein sequence ID" value="CAK83520.1"/>
    <property type="molecule type" value="Genomic_DNA"/>
</dbReference>
<proteinExistence type="predicted"/>
<dbReference type="Proteomes" id="UP000000600">
    <property type="component" value="Unassembled WGS sequence"/>
</dbReference>
<evidence type="ECO:0008006" key="3">
    <source>
        <dbReference type="Google" id="ProtNLM"/>
    </source>
</evidence>
<dbReference type="KEGG" id="ptm:GSPATT00017849001"/>
<dbReference type="AlphaFoldDB" id="A0DKF3"/>
<reference evidence="1 2" key="1">
    <citation type="journal article" date="2006" name="Nature">
        <title>Global trends of whole-genome duplications revealed by the ciliate Paramecium tetraurelia.</title>
        <authorList>
            <consortium name="Genoscope"/>
            <person name="Aury J.-M."/>
            <person name="Jaillon O."/>
            <person name="Duret L."/>
            <person name="Noel B."/>
            <person name="Jubin C."/>
            <person name="Porcel B.M."/>
            <person name="Segurens B."/>
            <person name="Daubin V."/>
            <person name="Anthouard V."/>
            <person name="Aiach N."/>
            <person name="Arnaiz O."/>
            <person name="Billaut A."/>
            <person name="Beisson J."/>
            <person name="Blanc I."/>
            <person name="Bouhouche K."/>
            <person name="Camara F."/>
            <person name="Duharcourt S."/>
            <person name="Guigo R."/>
            <person name="Gogendeau D."/>
            <person name="Katinka M."/>
            <person name="Keller A.-M."/>
            <person name="Kissmehl R."/>
            <person name="Klotz C."/>
            <person name="Koll F."/>
            <person name="Le Moue A."/>
            <person name="Lepere C."/>
            <person name="Malinsky S."/>
            <person name="Nowacki M."/>
            <person name="Nowak J.K."/>
            <person name="Plattner H."/>
            <person name="Poulain J."/>
            <person name="Ruiz F."/>
            <person name="Serrano V."/>
            <person name="Zagulski M."/>
            <person name="Dessen P."/>
            <person name="Betermier M."/>
            <person name="Weissenbach J."/>
            <person name="Scarpelli C."/>
            <person name="Schachter V."/>
            <person name="Sperling L."/>
            <person name="Meyer E."/>
            <person name="Cohen J."/>
            <person name="Wincker P."/>
        </authorList>
    </citation>
    <scope>NUCLEOTIDE SEQUENCE [LARGE SCALE GENOMIC DNA]</scope>
    <source>
        <strain evidence="1 2">Stock d4-2</strain>
    </source>
</reference>
<evidence type="ECO:0000313" key="2">
    <source>
        <dbReference type="Proteomes" id="UP000000600"/>
    </source>
</evidence>
<organism evidence="1 2">
    <name type="scientific">Paramecium tetraurelia</name>
    <dbReference type="NCBI Taxonomy" id="5888"/>
    <lineage>
        <taxon>Eukaryota</taxon>
        <taxon>Sar</taxon>
        <taxon>Alveolata</taxon>
        <taxon>Ciliophora</taxon>
        <taxon>Intramacronucleata</taxon>
        <taxon>Oligohymenophorea</taxon>
        <taxon>Peniculida</taxon>
        <taxon>Parameciidae</taxon>
        <taxon>Paramecium</taxon>
    </lineage>
</organism>
<name>A0DKF3_PARTE</name>
<evidence type="ECO:0000313" key="1">
    <source>
        <dbReference type="EMBL" id="CAK83520.1"/>
    </source>
</evidence>
<dbReference type="HOGENOM" id="CLU_1744066_0_0_1"/>
<dbReference type="InParanoid" id="A0DKF3"/>
<keyword evidence="2" id="KW-1185">Reference proteome</keyword>
<dbReference type="GeneID" id="5036702"/>
<protein>
    <recommendedName>
        <fullName evidence="3">Transmembrane protein</fullName>
    </recommendedName>
</protein>
<dbReference type="RefSeq" id="XP_001450917.1">
    <property type="nucleotide sequence ID" value="XM_001450880.1"/>
</dbReference>